<feature type="transmembrane region" description="Helical" evidence="7">
    <location>
        <begin position="357"/>
        <end position="378"/>
    </location>
</feature>
<comment type="subcellular location">
    <subcellularLocation>
        <location evidence="1">Cell membrane</location>
        <topology evidence="1">Multi-pass membrane protein</topology>
    </subcellularLocation>
</comment>
<evidence type="ECO:0000313" key="10">
    <source>
        <dbReference type="EMBL" id="SHE55559.1"/>
    </source>
</evidence>
<reference evidence="10 11" key="1">
    <citation type="submission" date="2016-11" db="EMBL/GenBank/DDBJ databases">
        <authorList>
            <person name="Jaros S."/>
            <person name="Januszkiewicz K."/>
            <person name="Wedrychowicz H."/>
        </authorList>
    </citation>
    <scope>NUCLEOTIDE SEQUENCE [LARGE SCALE GENOMIC DNA]</scope>
    <source>
        <strain evidence="10 11">DSM 21986</strain>
    </source>
</reference>
<evidence type="ECO:0000259" key="8">
    <source>
        <dbReference type="Pfam" id="PF02687"/>
    </source>
</evidence>
<evidence type="ECO:0000256" key="2">
    <source>
        <dbReference type="ARBA" id="ARBA00005236"/>
    </source>
</evidence>
<evidence type="ECO:0000256" key="4">
    <source>
        <dbReference type="ARBA" id="ARBA00022692"/>
    </source>
</evidence>
<feature type="transmembrane region" description="Helical" evidence="7">
    <location>
        <begin position="263"/>
        <end position="286"/>
    </location>
</feature>
<keyword evidence="5 7" id="KW-1133">Transmembrane helix</keyword>
<feature type="transmembrane region" description="Helical" evidence="7">
    <location>
        <begin position="751"/>
        <end position="770"/>
    </location>
</feature>
<evidence type="ECO:0000256" key="1">
    <source>
        <dbReference type="ARBA" id="ARBA00004651"/>
    </source>
</evidence>
<protein>
    <submittedName>
        <fullName evidence="10">Putative ABC transport system permease protein</fullName>
    </submittedName>
</protein>
<accession>A0A1M4UFL2</accession>
<feature type="transmembrane region" description="Helical" evidence="7">
    <location>
        <begin position="430"/>
        <end position="453"/>
    </location>
</feature>
<keyword evidence="11" id="KW-1185">Reference proteome</keyword>
<dbReference type="EMBL" id="FQUS01000002">
    <property type="protein sequence ID" value="SHE55559.1"/>
    <property type="molecule type" value="Genomic_DNA"/>
</dbReference>
<evidence type="ECO:0000259" key="9">
    <source>
        <dbReference type="Pfam" id="PF12704"/>
    </source>
</evidence>
<keyword evidence="4 7" id="KW-0812">Transmembrane</keyword>
<dbReference type="InterPro" id="IPR003838">
    <property type="entry name" value="ABC3_permease_C"/>
</dbReference>
<dbReference type="PANTHER" id="PTHR30489:SF0">
    <property type="entry name" value="LIPOPROTEIN-RELEASING SYSTEM TRANSMEMBRANE PROTEIN LOLE"/>
    <property type="match status" value="1"/>
</dbReference>
<evidence type="ECO:0000256" key="6">
    <source>
        <dbReference type="ARBA" id="ARBA00023136"/>
    </source>
</evidence>
<dbReference type="AlphaFoldDB" id="A0A1M4UFL2"/>
<dbReference type="InterPro" id="IPR025857">
    <property type="entry name" value="MacB_PCD"/>
</dbReference>
<name>A0A1M4UFL2_9BACT</name>
<dbReference type="Pfam" id="PF12704">
    <property type="entry name" value="MacB_PCD"/>
    <property type="match status" value="1"/>
</dbReference>
<dbReference type="Proteomes" id="UP000184041">
    <property type="component" value="Unassembled WGS sequence"/>
</dbReference>
<dbReference type="STRING" id="1194090.SAMN05443144_10222"/>
<feature type="transmembrane region" description="Helical" evidence="7">
    <location>
        <begin position="702"/>
        <end position="731"/>
    </location>
</feature>
<gene>
    <name evidence="10" type="ORF">SAMN05443144_10222</name>
</gene>
<evidence type="ECO:0000313" key="11">
    <source>
        <dbReference type="Proteomes" id="UP000184041"/>
    </source>
</evidence>
<feature type="transmembrane region" description="Helical" evidence="7">
    <location>
        <begin position="20"/>
        <end position="40"/>
    </location>
</feature>
<dbReference type="PANTHER" id="PTHR30489">
    <property type="entry name" value="LIPOPROTEIN-RELEASING SYSTEM TRANSMEMBRANE PROTEIN LOLE"/>
    <property type="match status" value="1"/>
</dbReference>
<dbReference type="GO" id="GO:0044874">
    <property type="term" value="P:lipoprotein localization to outer membrane"/>
    <property type="evidence" value="ECO:0007669"/>
    <property type="project" value="TreeGrafter"/>
</dbReference>
<dbReference type="InterPro" id="IPR051447">
    <property type="entry name" value="Lipoprotein-release_system"/>
</dbReference>
<dbReference type="RefSeq" id="WP_073059176.1">
    <property type="nucleotide sequence ID" value="NZ_FQUS01000002.1"/>
</dbReference>
<dbReference type="GO" id="GO:0098797">
    <property type="term" value="C:plasma membrane protein complex"/>
    <property type="evidence" value="ECO:0007669"/>
    <property type="project" value="TreeGrafter"/>
</dbReference>
<evidence type="ECO:0000256" key="5">
    <source>
        <dbReference type="ARBA" id="ARBA00022989"/>
    </source>
</evidence>
<feature type="transmembrane region" description="Helical" evidence="7">
    <location>
        <begin position="317"/>
        <end position="337"/>
    </location>
</feature>
<evidence type="ECO:0000256" key="3">
    <source>
        <dbReference type="ARBA" id="ARBA00022475"/>
    </source>
</evidence>
<organism evidence="10 11">
    <name type="scientific">Fodinibius roseus</name>
    <dbReference type="NCBI Taxonomy" id="1194090"/>
    <lineage>
        <taxon>Bacteria</taxon>
        <taxon>Pseudomonadati</taxon>
        <taxon>Balneolota</taxon>
        <taxon>Balneolia</taxon>
        <taxon>Balneolales</taxon>
        <taxon>Balneolaceae</taxon>
        <taxon>Fodinibius</taxon>
    </lineage>
</organism>
<sequence>MKIIDLKMIRDLWNMRGQVIAIGFVIIAGVSVYVSMSSVADTLQGTLKTYYEEYTFADGFASVRRAPESLGDRLRRVEGVNQVETRVAASVNLEIPGFDEPVTGQIVSVPEGDQPRLNRLFIREGRLVESGRGDEVILNEVFAEAHSLTPGDELTAIINGHRRSLTVVGIALSPEFLFQLQPGSLFPDPQRYGVMWMGQRALSAAYDMEGAFNDLSFTLAPGASIDNVTDRMDLLLDPYGGSGSYPREDQASHNLISEELNQLAAMAFLLPMIFLGVAAFLLNIVVSRLIALQREQIAILKAFGYSDWAVAMHYTKLVVIVALAGVVVGTGLGIWMGGAMAEMYLQYYKFPFLNYTLQWPVVLTAFLLTVGASLGGALMSIRRALRLPPAEAMRPEPPPSYRMTLVERLGLQKLLDQPTRIILRNLERQWVKSALTVIGIASSCAILIMGLFWGDAFDYIIQVQYGIAQREDITVTFNEPTSASAVYEISSLPGVQHAEPFRSVPVRLKSGHRSYDTGIEGIPPEPYLRRIINTELQPITIPREGIVLTQNLAGILQVRPGDKITVEVKEGRRYEREVPVVSLAEQYLGLGAYMNLRSANRLVGGGSAISGVFLMIDEQYEDELTQALQDRPRVASIVSQDRAIESFMETSAESMLTMTFVLSLFAGVIALGVVYNSVRISLSERDRELASMRVLGFTRGEIAYILLGEMALLVLLSIPIGLGIGALLSRWSAQSLQTEMYRIPVILGSDTFSLAAAIVLIAAIISALLMRRRLNKLDLTAVLKTRE</sequence>
<feature type="domain" description="ABC3 transporter permease C-terminal" evidence="8">
    <location>
        <begin position="661"/>
        <end position="777"/>
    </location>
</feature>
<comment type="similarity">
    <text evidence="2">Belongs to the ABC-4 integral membrane protein family. LolC/E subfamily.</text>
</comment>
<dbReference type="Pfam" id="PF02687">
    <property type="entry name" value="FtsX"/>
    <property type="match status" value="2"/>
</dbReference>
<evidence type="ECO:0000256" key="7">
    <source>
        <dbReference type="SAM" id="Phobius"/>
    </source>
</evidence>
<proteinExistence type="inferred from homology"/>
<keyword evidence="3" id="KW-1003">Cell membrane</keyword>
<dbReference type="OrthoDB" id="5137249at2"/>
<keyword evidence="6 7" id="KW-0472">Membrane</keyword>
<feature type="domain" description="MacB-like periplasmic core" evidence="9">
    <location>
        <begin position="26"/>
        <end position="232"/>
    </location>
</feature>
<feature type="domain" description="ABC3 transporter permease C-terminal" evidence="8">
    <location>
        <begin position="269"/>
        <end position="389"/>
    </location>
</feature>
<feature type="transmembrane region" description="Helical" evidence="7">
    <location>
        <begin position="655"/>
        <end position="678"/>
    </location>
</feature>